<keyword evidence="4" id="KW-1185">Reference proteome</keyword>
<evidence type="ECO:0000313" key="4">
    <source>
        <dbReference type="Proteomes" id="UP001236369"/>
    </source>
</evidence>
<protein>
    <recommendedName>
        <fullName evidence="5">BA14K family protein</fullName>
    </recommendedName>
</protein>
<proteinExistence type="predicted"/>
<feature type="region of interest" description="Disordered" evidence="1">
    <location>
        <begin position="78"/>
        <end position="103"/>
    </location>
</feature>
<reference evidence="3 4" key="1">
    <citation type="submission" date="2023-07" db="EMBL/GenBank/DDBJ databases">
        <title>Genomic Encyclopedia of Type Strains, Phase IV (KMG-IV): sequencing the most valuable type-strain genomes for metagenomic binning, comparative biology and taxonomic classification.</title>
        <authorList>
            <person name="Goeker M."/>
        </authorList>
    </citation>
    <scope>NUCLEOTIDE SEQUENCE [LARGE SCALE GENOMIC DNA]</scope>
    <source>
        <strain evidence="3 4">DSM 19562</strain>
    </source>
</reference>
<evidence type="ECO:0000313" key="3">
    <source>
        <dbReference type="EMBL" id="MDQ0445047.1"/>
    </source>
</evidence>
<evidence type="ECO:0008006" key="5">
    <source>
        <dbReference type="Google" id="ProtNLM"/>
    </source>
</evidence>
<sequence length="103" mass="10677">MTRMTGTRIGLALGGALLALLPGAALARGGGGGDAGSGLSPYAALSGNDRSAGINNGNYRDPAYDPYLRTYAPQAAYGYAAPPGPQPEPARRLRLRPYYGYPY</sequence>
<comment type="caution">
    <text evidence="3">The sequence shown here is derived from an EMBL/GenBank/DDBJ whole genome shotgun (WGS) entry which is preliminary data.</text>
</comment>
<feature type="chain" id="PRO_5046666686" description="BA14K family protein" evidence="2">
    <location>
        <begin position="28"/>
        <end position="103"/>
    </location>
</feature>
<dbReference type="Proteomes" id="UP001236369">
    <property type="component" value="Unassembled WGS sequence"/>
</dbReference>
<organism evidence="3 4">
    <name type="scientific">Methylobacterium persicinum</name>
    <dbReference type="NCBI Taxonomy" id="374426"/>
    <lineage>
        <taxon>Bacteria</taxon>
        <taxon>Pseudomonadati</taxon>
        <taxon>Pseudomonadota</taxon>
        <taxon>Alphaproteobacteria</taxon>
        <taxon>Hyphomicrobiales</taxon>
        <taxon>Methylobacteriaceae</taxon>
        <taxon>Methylobacterium</taxon>
    </lineage>
</organism>
<gene>
    <name evidence="3" type="ORF">QO016_004574</name>
</gene>
<dbReference type="EMBL" id="JAUSVV010000020">
    <property type="protein sequence ID" value="MDQ0445047.1"/>
    <property type="molecule type" value="Genomic_DNA"/>
</dbReference>
<evidence type="ECO:0000256" key="1">
    <source>
        <dbReference type="SAM" id="MobiDB-lite"/>
    </source>
</evidence>
<keyword evidence="2" id="KW-0732">Signal</keyword>
<name>A0ABU0HT07_9HYPH</name>
<accession>A0ABU0HT07</accession>
<feature type="signal peptide" evidence="2">
    <location>
        <begin position="1"/>
        <end position="27"/>
    </location>
</feature>
<evidence type="ECO:0000256" key="2">
    <source>
        <dbReference type="SAM" id="SignalP"/>
    </source>
</evidence>